<dbReference type="Gene3D" id="3.30.470.160">
    <property type="entry name" value="Inositol polyphosphate kinase"/>
    <property type="match status" value="1"/>
</dbReference>
<comment type="caution">
    <text evidence="5">The sequence shown here is derived from an EMBL/GenBank/DDBJ whole genome shotgun (WGS) entry which is preliminary data.</text>
</comment>
<keyword evidence="6" id="KW-1185">Reference proteome</keyword>
<dbReference type="GO" id="GO:0005737">
    <property type="term" value="C:cytoplasm"/>
    <property type="evidence" value="ECO:0007669"/>
    <property type="project" value="TreeGrafter"/>
</dbReference>
<name>A0AAD5XZ65_9FUNG</name>
<dbReference type="GO" id="GO:0008440">
    <property type="term" value="F:inositol-1,4,5-trisphosphate 3-kinase activity"/>
    <property type="evidence" value="ECO:0007669"/>
    <property type="project" value="TreeGrafter"/>
</dbReference>
<evidence type="ECO:0000256" key="2">
    <source>
        <dbReference type="ARBA" id="ARBA00022679"/>
    </source>
</evidence>
<dbReference type="EMBL" id="JADGJW010000383">
    <property type="protein sequence ID" value="KAJ3218387.1"/>
    <property type="molecule type" value="Genomic_DNA"/>
</dbReference>
<dbReference type="InterPro" id="IPR005522">
    <property type="entry name" value="IPK"/>
</dbReference>
<evidence type="ECO:0000256" key="4">
    <source>
        <dbReference type="RuleBase" id="RU363090"/>
    </source>
</evidence>
<organism evidence="5 6">
    <name type="scientific">Clydaea vesicula</name>
    <dbReference type="NCBI Taxonomy" id="447962"/>
    <lineage>
        <taxon>Eukaryota</taxon>
        <taxon>Fungi</taxon>
        <taxon>Fungi incertae sedis</taxon>
        <taxon>Chytridiomycota</taxon>
        <taxon>Chytridiomycota incertae sedis</taxon>
        <taxon>Chytridiomycetes</taxon>
        <taxon>Lobulomycetales</taxon>
        <taxon>Lobulomycetaceae</taxon>
        <taxon>Clydaea</taxon>
    </lineage>
</organism>
<keyword evidence="2 4" id="KW-0808">Transferase</keyword>
<dbReference type="PANTHER" id="PTHR12400:SF21">
    <property type="entry name" value="KINASE"/>
    <property type="match status" value="1"/>
</dbReference>
<accession>A0AAD5XZ65</accession>
<proteinExistence type="inferred from homology"/>
<gene>
    <name evidence="5" type="ORF">HK099_005088</name>
</gene>
<dbReference type="GO" id="GO:0032958">
    <property type="term" value="P:inositol phosphate biosynthetic process"/>
    <property type="evidence" value="ECO:0007669"/>
    <property type="project" value="InterPro"/>
</dbReference>
<dbReference type="PANTHER" id="PTHR12400">
    <property type="entry name" value="INOSITOL POLYPHOSPHATE KINASE"/>
    <property type="match status" value="1"/>
</dbReference>
<dbReference type="SUPFAM" id="SSF56104">
    <property type="entry name" value="SAICAR synthase-like"/>
    <property type="match status" value="1"/>
</dbReference>
<comment type="similarity">
    <text evidence="1 4">Belongs to the inositol phosphokinase (IPK) family.</text>
</comment>
<sequence length="728" mass="82281">MFLASTTNSFLSTDSPKPIDIIDIEYNSNNPISRIGSSKSLSNHSPTNSMYSISNQRLLLKQCRSLSFTKDIVDDFDDDDENFSLNLQESNLLNFLNNDAKPYFKNDTYLHSLPLTPFSDQVGGHASFLRFSEKALCKPLNPNERDFYEIVETKHPELNPYVARCLGPVTVSFNTNNNKDGQVDIDWIAPPLIILEENQHILNYNDEDESEDESSFNINNNNNDFINSPLCYNTKYVNISSPPAKCNISKLNRKLRNKVFKEALSPNSLRTRFAQLKFTEGAIKKNSSILNLKAIDASKSNGDISLLDSKSTAVNMKTYTSSKVSANKVCSTNKKEKLQDLDKENCNANEKQRTEDIFAMSEDDEISDKKNTFNYMNENEDEEALSLRKNKFKAISSSNTHHSVDELSSSGESGLNFNPWSLHCYSNQIQKIRKSESNDLKSMGGNSSNNASSLGDFSSFQFLLLEDLTVGMKHPCILDLKMGTRQHSINSTFQKKVSQEKKCEKTTSKNLGVRICGMQVYKKNTKQYQYLDKYVGRNINQQNFTSNLKQFLHDGQKILINLIPVILKKLKNLLKIIKILPNCRFYASSLLILYDGGSLDEENEYEKINFKNFNSPEVAEEEDLDDSKVKMKMIDFAHCISNANLLKSNNNNLNILDQNNDTSPQTPLLSTIPSDLSNNPNYAENGANEDGFIKVNYPPTTRGPDNGYILGLITLIKSFEEILIEANS</sequence>
<reference evidence="5" key="1">
    <citation type="submission" date="2020-05" db="EMBL/GenBank/DDBJ databases">
        <title>Phylogenomic resolution of chytrid fungi.</title>
        <authorList>
            <person name="Stajich J.E."/>
            <person name="Amses K."/>
            <person name="Simmons R."/>
            <person name="Seto K."/>
            <person name="Myers J."/>
            <person name="Bonds A."/>
            <person name="Quandt C.A."/>
            <person name="Barry K."/>
            <person name="Liu P."/>
            <person name="Grigoriev I."/>
            <person name="Longcore J.E."/>
            <person name="James T.Y."/>
        </authorList>
    </citation>
    <scope>NUCLEOTIDE SEQUENCE</scope>
    <source>
        <strain evidence="5">JEL0476</strain>
    </source>
</reference>
<dbReference type="GO" id="GO:0000824">
    <property type="term" value="F:inositol-1,4,5,6-tetrakisphosphate 3-kinase activity"/>
    <property type="evidence" value="ECO:0007669"/>
    <property type="project" value="TreeGrafter"/>
</dbReference>
<evidence type="ECO:0000313" key="5">
    <source>
        <dbReference type="EMBL" id="KAJ3218387.1"/>
    </source>
</evidence>
<keyword evidence="3 4" id="KW-0418">Kinase</keyword>
<dbReference type="InterPro" id="IPR038286">
    <property type="entry name" value="IPK_sf"/>
</dbReference>
<dbReference type="GO" id="GO:0005634">
    <property type="term" value="C:nucleus"/>
    <property type="evidence" value="ECO:0007669"/>
    <property type="project" value="TreeGrafter"/>
</dbReference>
<evidence type="ECO:0000256" key="1">
    <source>
        <dbReference type="ARBA" id="ARBA00007374"/>
    </source>
</evidence>
<dbReference type="AlphaFoldDB" id="A0AAD5XZ65"/>
<evidence type="ECO:0000313" key="6">
    <source>
        <dbReference type="Proteomes" id="UP001211065"/>
    </source>
</evidence>
<dbReference type="GO" id="GO:0046854">
    <property type="term" value="P:phosphatidylinositol phosphate biosynthetic process"/>
    <property type="evidence" value="ECO:0007669"/>
    <property type="project" value="TreeGrafter"/>
</dbReference>
<protein>
    <recommendedName>
        <fullName evidence="4">Kinase</fullName>
        <ecNumber evidence="4">2.7.-.-</ecNumber>
    </recommendedName>
</protein>
<dbReference type="Proteomes" id="UP001211065">
    <property type="component" value="Unassembled WGS sequence"/>
</dbReference>
<feature type="non-terminal residue" evidence="5">
    <location>
        <position position="1"/>
    </location>
</feature>
<dbReference type="Pfam" id="PF03770">
    <property type="entry name" value="IPK"/>
    <property type="match status" value="1"/>
</dbReference>
<dbReference type="EC" id="2.7.-.-" evidence="4"/>
<evidence type="ECO:0000256" key="3">
    <source>
        <dbReference type="ARBA" id="ARBA00022777"/>
    </source>
</evidence>